<evidence type="ECO:0000256" key="4">
    <source>
        <dbReference type="ARBA" id="ARBA00022989"/>
    </source>
</evidence>
<name>A0A812J613_SYMPI</name>
<dbReference type="InterPro" id="IPR039859">
    <property type="entry name" value="PFA4/ZDH16/20/ERF2-like"/>
</dbReference>
<dbReference type="EMBL" id="CAJNIZ010001825">
    <property type="protein sequence ID" value="CAE7200409.1"/>
    <property type="molecule type" value="Genomic_DNA"/>
</dbReference>
<comment type="domain">
    <text evidence="7">The DHHC domain is required for palmitoyltransferase activity.</text>
</comment>
<organism evidence="9 10">
    <name type="scientific">Symbiodinium pilosum</name>
    <name type="common">Dinoflagellate</name>
    <dbReference type="NCBI Taxonomy" id="2952"/>
    <lineage>
        <taxon>Eukaryota</taxon>
        <taxon>Sar</taxon>
        <taxon>Alveolata</taxon>
        <taxon>Dinophyceae</taxon>
        <taxon>Suessiales</taxon>
        <taxon>Symbiodiniaceae</taxon>
        <taxon>Symbiodinium</taxon>
    </lineage>
</organism>
<dbReference type="Pfam" id="PF01529">
    <property type="entry name" value="DHHC"/>
    <property type="match status" value="1"/>
</dbReference>
<evidence type="ECO:0000256" key="1">
    <source>
        <dbReference type="ARBA" id="ARBA00004141"/>
    </source>
</evidence>
<feature type="transmembrane region" description="Helical" evidence="7">
    <location>
        <begin position="78"/>
        <end position="101"/>
    </location>
</feature>
<keyword evidence="10" id="KW-1185">Reference proteome</keyword>
<comment type="catalytic activity">
    <reaction evidence="7">
        <text>L-cysteinyl-[protein] + hexadecanoyl-CoA = S-hexadecanoyl-L-cysteinyl-[protein] + CoA</text>
        <dbReference type="Rhea" id="RHEA:36683"/>
        <dbReference type="Rhea" id="RHEA-COMP:10131"/>
        <dbReference type="Rhea" id="RHEA-COMP:11032"/>
        <dbReference type="ChEBI" id="CHEBI:29950"/>
        <dbReference type="ChEBI" id="CHEBI:57287"/>
        <dbReference type="ChEBI" id="CHEBI:57379"/>
        <dbReference type="ChEBI" id="CHEBI:74151"/>
        <dbReference type="EC" id="2.3.1.225"/>
    </reaction>
</comment>
<comment type="similarity">
    <text evidence="7">Belongs to the DHHC palmitoyltransferase family.</text>
</comment>
<evidence type="ECO:0000256" key="3">
    <source>
        <dbReference type="ARBA" id="ARBA00022692"/>
    </source>
</evidence>
<protein>
    <recommendedName>
        <fullName evidence="7">Palmitoyltransferase</fullName>
        <ecNumber evidence="7">2.3.1.225</ecNumber>
    </recommendedName>
</protein>
<evidence type="ECO:0000256" key="5">
    <source>
        <dbReference type="ARBA" id="ARBA00023136"/>
    </source>
</evidence>
<evidence type="ECO:0000256" key="2">
    <source>
        <dbReference type="ARBA" id="ARBA00022679"/>
    </source>
</evidence>
<comment type="subcellular location">
    <subcellularLocation>
        <location evidence="1">Membrane</location>
        <topology evidence="1">Multi-pass membrane protein</topology>
    </subcellularLocation>
</comment>
<dbReference type="OrthoDB" id="9909019at2759"/>
<evidence type="ECO:0000256" key="7">
    <source>
        <dbReference type="RuleBase" id="RU079119"/>
    </source>
</evidence>
<dbReference type="Proteomes" id="UP000649617">
    <property type="component" value="Unassembled WGS sequence"/>
</dbReference>
<feature type="transmembrane region" description="Helical" evidence="7">
    <location>
        <begin position="160"/>
        <end position="181"/>
    </location>
</feature>
<dbReference type="PROSITE" id="PS50216">
    <property type="entry name" value="DHHC"/>
    <property type="match status" value="1"/>
</dbReference>
<reference evidence="9" key="1">
    <citation type="submission" date="2021-02" db="EMBL/GenBank/DDBJ databases">
        <authorList>
            <person name="Dougan E. K."/>
            <person name="Rhodes N."/>
            <person name="Thang M."/>
            <person name="Chan C."/>
        </authorList>
    </citation>
    <scope>NUCLEOTIDE SEQUENCE</scope>
</reference>
<dbReference type="GO" id="GO:0019706">
    <property type="term" value="F:protein-cysteine S-palmitoyltransferase activity"/>
    <property type="evidence" value="ECO:0007669"/>
    <property type="project" value="UniProtKB-EC"/>
</dbReference>
<comment type="caution">
    <text evidence="9">The sequence shown here is derived from an EMBL/GenBank/DDBJ whole genome shotgun (WGS) entry which is preliminary data.</text>
</comment>
<keyword evidence="4 7" id="KW-1133">Transmembrane helix</keyword>
<keyword evidence="3 7" id="KW-0812">Transmembrane</keyword>
<feature type="domain" description="Palmitoyltransferase DHHC" evidence="8">
    <location>
        <begin position="115"/>
        <end position="243"/>
    </location>
</feature>
<evidence type="ECO:0000259" key="8">
    <source>
        <dbReference type="Pfam" id="PF01529"/>
    </source>
</evidence>
<proteinExistence type="inferred from homology"/>
<keyword evidence="6 7" id="KW-0012">Acyltransferase</keyword>
<evidence type="ECO:0000313" key="10">
    <source>
        <dbReference type="Proteomes" id="UP000649617"/>
    </source>
</evidence>
<dbReference type="EC" id="2.3.1.225" evidence="7"/>
<feature type="transmembrane region" description="Helical" evidence="7">
    <location>
        <begin position="46"/>
        <end position="66"/>
    </location>
</feature>
<evidence type="ECO:0000313" key="9">
    <source>
        <dbReference type="EMBL" id="CAE7200409.1"/>
    </source>
</evidence>
<accession>A0A812J613</accession>
<feature type="transmembrane region" description="Helical" evidence="7">
    <location>
        <begin position="201"/>
        <end position="225"/>
    </location>
</feature>
<dbReference type="InterPro" id="IPR001594">
    <property type="entry name" value="Palmitoyltrfase_DHHC"/>
</dbReference>
<dbReference type="PANTHER" id="PTHR12246">
    <property type="entry name" value="PALMITOYLTRANSFERASE ZDHHC16"/>
    <property type="match status" value="1"/>
</dbReference>
<dbReference type="AlphaFoldDB" id="A0A812J613"/>
<dbReference type="GO" id="GO:0016020">
    <property type="term" value="C:membrane"/>
    <property type="evidence" value="ECO:0007669"/>
    <property type="project" value="UniProtKB-SubCell"/>
</dbReference>
<sequence>MDVHSPHVLATLSLAFAKHAHSKKVKPAPARCVKTHSVCDQVVARFLVLLTLSFILCQAHGFYSISLPWFQLSRWPNLIAQTAFGVLVASLLSMLACTCMLDPGSPPAVAGTGKSGKWCERCMAQKPERCHHCSICDRCVLKMDHHCVFTNSCIGARNHLHFLTLVALATFGCGSVALFVAPQLPGAFREIISFGHAGHDLLFHLYLILLTTSASVCFALLWDLLLAQLHNLLRNETTIESIENWAERRGSPYDSGAMKNVVEVFGPRAEWFSRCVLYLDCFDQFLTSD</sequence>
<keyword evidence="2 7" id="KW-0808">Transferase</keyword>
<evidence type="ECO:0000256" key="6">
    <source>
        <dbReference type="ARBA" id="ARBA00023315"/>
    </source>
</evidence>
<gene>
    <name evidence="9" type="primary">Zdhhc16</name>
    <name evidence="9" type="ORF">SPIL2461_LOCUS1784</name>
</gene>
<keyword evidence="5 7" id="KW-0472">Membrane</keyword>